<dbReference type="InterPro" id="IPR036635">
    <property type="entry name" value="MurB_C_sf"/>
</dbReference>
<comment type="caution">
    <text evidence="18">The sequence shown here is derived from an EMBL/GenBank/DDBJ whole genome shotgun (WGS) entry which is preliminary data.</text>
</comment>
<reference evidence="18 19" key="1">
    <citation type="journal article" date="2015" name="Nature">
        <title>rRNA introns, odd ribosomes, and small enigmatic genomes across a large radiation of phyla.</title>
        <authorList>
            <person name="Brown C.T."/>
            <person name="Hug L.A."/>
            <person name="Thomas B.C."/>
            <person name="Sharon I."/>
            <person name="Castelle C.J."/>
            <person name="Singh A."/>
            <person name="Wilkins M.J."/>
            <person name="Williams K.H."/>
            <person name="Banfield J.F."/>
        </authorList>
    </citation>
    <scope>NUCLEOTIDE SEQUENCE [LARGE SCALE GENOMIC DNA]</scope>
</reference>
<feature type="active site" evidence="16">
    <location>
        <position position="316"/>
    </location>
</feature>
<keyword evidence="8 16" id="KW-0274">FAD</keyword>
<dbReference type="GO" id="GO:0051301">
    <property type="term" value="P:cell division"/>
    <property type="evidence" value="ECO:0007669"/>
    <property type="project" value="UniProtKB-KW"/>
</dbReference>
<evidence type="ECO:0000256" key="10">
    <source>
        <dbReference type="ARBA" id="ARBA00022960"/>
    </source>
</evidence>
<proteinExistence type="inferred from homology"/>
<comment type="pathway">
    <text evidence="4 16">Cell wall biogenesis; peptidoglycan biosynthesis.</text>
</comment>
<keyword evidence="13 16" id="KW-0131">Cell cycle</keyword>
<evidence type="ECO:0000256" key="12">
    <source>
        <dbReference type="ARBA" id="ARBA00023002"/>
    </source>
</evidence>
<feature type="active site" description="Proton donor" evidence="16">
    <location>
        <position position="224"/>
    </location>
</feature>
<protein>
    <recommendedName>
        <fullName evidence="16">UDP-N-acetylenolpyruvoylglucosamine reductase</fullName>
        <ecNumber evidence="16">1.3.1.98</ecNumber>
    </recommendedName>
    <alternativeName>
        <fullName evidence="16">UDP-N-acetylmuramate dehydrogenase</fullName>
    </alternativeName>
</protein>
<evidence type="ECO:0000256" key="6">
    <source>
        <dbReference type="ARBA" id="ARBA00022618"/>
    </source>
</evidence>
<dbReference type="GO" id="GO:0005829">
    <property type="term" value="C:cytosol"/>
    <property type="evidence" value="ECO:0007669"/>
    <property type="project" value="TreeGrafter"/>
</dbReference>
<evidence type="ECO:0000256" key="14">
    <source>
        <dbReference type="ARBA" id="ARBA00023316"/>
    </source>
</evidence>
<evidence type="ECO:0000313" key="18">
    <source>
        <dbReference type="EMBL" id="KKR99261.1"/>
    </source>
</evidence>
<dbReference type="Proteomes" id="UP000033930">
    <property type="component" value="Unassembled WGS sequence"/>
</dbReference>
<keyword evidence="10 16" id="KW-0133">Cell shape</keyword>
<evidence type="ECO:0000256" key="13">
    <source>
        <dbReference type="ARBA" id="ARBA00023306"/>
    </source>
</evidence>
<dbReference type="InterPro" id="IPR006094">
    <property type="entry name" value="Oxid_FAD_bind_N"/>
</dbReference>
<evidence type="ECO:0000256" key="15">
    <source>
        <dbReference type="ARBA" id="ARBA00048914"/>
    </source>
</evidence>
<dbReference type="Gene3D" id="3.30.465.10">
    <property type="match status" value="1"/>
</dbReference>
<keyword evidence="6 16" id="KW-0132">Cell division</keyword>
<feature type="active site" evidence="16">
    <location>
        <position position="172"/>
    </location>
</feature>
<dbReference type="Gene3D" id="3.90.78.10">
    <property type="entry name" value="UDP-N-acetylenolpyruvoylglucosamine reductase, C-terminal domain"/>
    <property type="match status" value="1"/>
</dbReference>
<evidence type="ECO:0000256" key="11">
    <source>
        <dbReference type="ARBA" id="ARBA00022984"/>
    </source>
</evidence>
<dbReference type="GO" id="GO:0071949">
    <property type="term" value="F:FAD binding"/>
    <property type="evidence" value="ECO:0007669"/>
    <property type="project" value="InterPro"/>
</dbReference>
<dbReference type="InterPro" id="IPR036318">
    <property type="entry name" value="FAD-bd_PCMH-like_sf"/>
</dbReference>
<comment type="similarity">
    <text evidence="16">Belongs to the MurB family.</text>
</comment>
<dbReference type="EC" id="1.3.1.98" evidence="16"/>
<evidence type="ECO:0000256" key="16">
    <source>
        <dbReference type="HAMAP-Rule" id="MF_00037"/>
    </source>
</evidence>
<gene>
    <name evidence="16" type="primary">murB</name>
    <name evidence="18" type="ORF">UU50_C0008G0017</name>
</gene>
<dbReference type="SUPFAM" id="SSF56194">
    <property type="entry name" value="Uridine diphospho-N-Acetylenolpyruvylglucosamine reductase, MurB, C-terminal domain"/>
    <property type="match status" value="1"/>
</dbReference>
<dbReference type="NCBIfam" id="TIGR00179">
    <property type="entry name" value="murB"/>
    <property type="match status" value="1"/>
</dbReference>
<dbReference type="AlphaFoldDB" id="A0A0G0VHZ4"/>
<dbReference type="GO" id="GO:0008360">
    <property type="term" value="P:regulation of cell shape"/>
    <property type="evidence" value="ECO:0007669"/>
    <property type="project" value="UniProtKB-KW"/>
</dbReference>
<name>A0A0G0VHZ4_9BACT</name>
<evidence type="ECO:0000313" key="19">
    <source>
        <dbReference type="Proteomes" id="UP000033930"/>
    </source>
</evidence>
<comment type="cofactor">
    <cofactor evidence="1 16">
        <name>FAD</name>
        <dbReference type="ChEBI" id="CHEBI:57692"/>
    </cofactor>
</comment>
<dbReference type="InterPro" id="IPR016166">
    <property type="entry name" value="FAD-bd_PCMH"/>
</dbReference>
<dbReference type="Pfam" id="PF02873">
    <property type="entry name" value="MurB_C"/>
    <property type="match status" value="1"/>
</dbReference>
<evidence type="ECO:0000256" key="9">
    <source>
        <dbReference type="ARBA" id="ARBA00022857"/>
    </source>
</evidence>
<evidence type="ECO:0000256" key="1">
    <source>
        <dbReference type="ARBA" id="ARBA00001974"/>
    </source>
</evidence>
<dbReference type="Pfam" id="PF01565">
    <property type="entry name" value="FAD_binding_4"/>
    <property type="match status" value="1"/>
</dbReference>
<dbReference type="GO" id="GO:0071555">
    <property type="term" value="P:cell wall organization"/>
    <property type="evidence" value="ECO:0007669"/>
    <property type="project" value="UniProtKB-KW"/>
</dbReference>
<dbReference type="PATRIC" id="fig|1618983.3.peg.414"/>
<organism evidence="18 19">
    <name type="scientific">Candidatus Uhrbacteria bacterium GW2011_GWC1_41_20</name>
    <dbReference type="NCBI Taxonomy" id="1618983"/>
    <lineage>
        <taxon>Bacteria</taxon>
        <taxon>Candidatus Uhriibacteriota</taxon>
    </lineage>
</organism>
<dbReference type="NCBIfam" id="NF010480">
    <property type="entry name" value="PRK13905.1"/>
    <property type="match status" value="1"/>
</dbReference>
<evidence type="ECO:0000256" key="4">
    <source>
        <dbReference type="ARBA" id="ARBA00004752"/>
    </source>
</evidence>
<dbReference type="PANTHER" id="PTHR21071">
    <property type="entry name" value="UDP-N-ACETYLENOLPYRUVOYLGLUCOSAMINE REDUCTASE"/>
    <property type="match status" value="1"/>
</dbReference>
<evidence type="ECO:0000256" key="8">
    <source>
        <dbReference type="ARBA" id="ARBA00022827"/>
    </source>
</evidence>
<dbReference type="GO" id="GO:0009252">
    <property type="term" value="P:peptidoglycan biosynthetic process"/>
    <property type="evidence" value="ECO:0007669"/>
    <property type="project" value="UniProtKB-UniRule"/>
</dbReference>
<keyword evidence="11 16" id="KW-0573">Peptidoglycan synthesis</keyword>
<dbReference type="UniPathway" id="UPA00219"/>
<evidence type="ECO:0000256" key="5">
    <source>
        <dbReference type="ARBA" id="ARBA00022490"/>
    </source>
</evidence>
<keyword evidence="12 16" id="KW-0560">Oxidoreductase</keyword>
<keyword evidence="14 16" id="KW-0961">Cell wall biogenesis/degradation</keyword>
<dbReference type="InterPro" id="IPR011601">
    <property type="entry name" value="MurB_C"/>
</dbReference>
<keyword evidence="5 16" id="KW-0963">Cytoplasm</keyword>
<keyword evidence="7 16" id="KW-0285">Flavoprotein</keyword>
<evidence type="ECO:0000256" key="2">
    <source>
        <dbReference type="ARBA" id="ARBA00003921"/>
    </source>
</evidence>
<evidence type="ECO:0000256" key="7">
    <source>
        <dbReference type="ARBA" id="ARBA00022630"/>
    </source>
</evidence>
<dbReference type="PROSITE" id="PS51387">
    <property type="entry name" value="FAD_PCMH"/>
    <property type="match status" value="1"/>
</dbReference>
<dbReference type="InterPro" id="IPR016167">
    <property type="entry name" value="FAD-bd_PCMH_sub1"/>
</dbReference>
<evidence type="ECO:0000259" key="17">
    <source>
        <dbReference type="PROSITE" id="PS51387"/>
    </source>
</evidence>
<dbReference type="InterPro" id="IPR016169">
    <property type="entry name" value="FAD-bd_PCMH_sub2"/>
</dbReference>
<dbReference type="EMBL" id="LCAW01000008">
    <property type="protein sequence ID" value="KKR99261.1"/>
    <property type="molecule type" value="Genomic_DNA"/>
</dbReference>
<dbReference type="GO" id="GO:0008762">
    <property type="term" value="F:UDP-N-acetylmuramate dehydrogenase activity"/>
    <property type="evidence" value="ECO:0007669"/>
    <property type="project" value="UniProtKB-UniRule"/>
</dbReference>
<dbReference type="HAMAP" id="MF_00037">
    <property type="entry name" value="MurB"/>
    <property type="match status" value="1"/>
</dbReference>
<sequence>MSEKITSELKTLVGDRLKENEPLAKHLVFRVGGPAKWFVEVESVDELKSVMKIAQDNEIKWEVIGGGSNALASDAGFDGIVIRVAMRGLKFDDTHVVAQAGVPSVMLARQSADAGLSGLEWMASLPGSVGGAVRGNAGCFGGEMHNHIIAVTVLRDGEVRRIEKKNILFGYRHSSFKDPSSKDVILEVEFELQKDDASVIKERMAFVLDKRKVCQPIASGTAGCTFKNYEIQADDLEKLKKIDVPQSMIDSGFVSAGWLIDQADLKGTKIDGARISEDHANFIINDGNATADAIIQLISLVKMKVRDQFGIQLEEEIHYIGF</sequence>
<dbReference type="PANTHER" id="PTHR21071:SF4">
    <property type="entry name" value="UDP-N-ACETYLENOLPYRUVOYLGLUCOSAMINE REDUCTASE"/>
    <property type="match status" value="1"/>
</dbReference>
<comment type="catalytic activity">
    <reaction evidence="15 16">
        <text>UDP-N-acetyl-alpha-D-muramate + NADP(+) = UDP-N-acetyl-3-O-(1-carboxyvinyl)-alpha-D-glucosamine + NADPH + H(+)</text>
        <dbReference type="Rhea" id="RHEA:12248"/>
        <dbReference type="ChEBI" id="CHEBI:15378"/>
        <dbReference type="ChEBI" id="CHEBI:57783"/>
        <dbReference type="ChEBI" id="CHEBI:58349"/>
        <dbReference type="ChEBI" id="CHEBI:68483"/>
        <dbReference type="ChEBI" id="CHEBI:70757"/>
        <dbReference type="EC" id="1.3.1.98"/>
    </reaction>
</comment>
<comment type="function">
    <text evidence="2 16">Cell wall formation.</text>
</comment>
<dbReference type="SUPFAM" id="SSF56176">
    <property type="entry name" value="FAD-binding/transporter-associated domain-like"/>
    <property type="match status" value="1"/>
</dbReference>
<dbReference type="InterPro" id="IPR003170">
    <property type="entry name" value="MurB"/>
</dbReference>
<feature type="domain" description="FAD-binding PCMH-type" evidence="17">
    <location>
        <begin position="30"/>
        <end position="195"/>
    </location>
</feature>
<comment type="subcellular location">
    <subcellularLocation>
        <location evidence="3 16">Cytoplasm</location>
    </subcellularLocation>
</comment>
<keyword evidence="9 16" id="KW-0521">NADP</keyword>
<evidence type="ECO:0000256" key="3">
    <source>
        <dbReference type="ARBA" id="ARBA00004496"/>
    </source>
</evidence>
<dbReference type="Gene3D" id="3.30.43.10">
    <property type="entry name" value="Uridine Diphospho-n-acetylenolpyruvylglucosamine Reductase, domain 2"/>
    <property type="match status" value="1"/>
</dbReference>
<accession>A0A0G0VHZ4</accession>